<dbReference type="EMBL" id="VBQZ03000143">
    <property type="protein sequence ID" value="MXQ95683.1"/>
    <property type="molecule type" value="Genomic_DNA"/>
</dbReference>
<keyword evidence="3" id="KW-1185">Reference proteome</keyword>
<gene>
    <name evidence="2" type="ORF">E5288_WYG018292</name>
</gene>
<evidence type="ECO:0000313" key="2">
    <source>
        <dbReference type="EMBL" id="MXQ95683.1"/>
    </source>
</evidence>
<dbReference type="Proteomes" id="UP000322234">
    <property type="component" value="Unassembled WGS sequence"/>
</dbReference>
<evidence type="ECO:0000313" key="3">
    <source>
        <dbReference type="Proteomes" id="UP000322234"/>
    </source>
</evidence>
<reference evidence="2" key="1">
    <citation type="submission" date="2019-10" db="EMBL/GenBank/DDBJ databases">
        <title>The sequence and de novo assembly of the wild yak genome.</title>
        <authorList>
            <person name="Liu Y."/>
        </authorList>
    </citation>
    <scope>NUCLEOTIDE SEQUENCE [LARGE SCALE GENOMIC DNA]</scope>
    <source>
        <strain evidence="2">WY2019</strain>
    </source>
</reference>
<evidence type="ECO:0000256" key="1">
    <source>
        <dbReference type="SAM" id="MobiDB-lite"/>
    </source>
</evidence>
<feature type="compositionally biased region" description="Polar residues" evidence="1">
    <location>
        <begin position="262"/>
        <end position="271"/>
    </location>
</feature>
<comment type="caution">
    <text evidence="2">The sequence shown here is derived from an EMBL/GenBank/DDBJ whole genome shotgun (WGS) entry which is preliminary data.</text>
</comment>
<dbReference type="AlphaFoldDB" id="A0A6B0S9D3"/>
<name>A0A6B0S9D3_9CETA</name>
<proteinExistence type="predicted"/>
<protein>
    <submittedName>
        <fullName evidence="2">Uncharacterized protein</fullName>
    </submittedName>
</protein>
<accession>A0A6B0S9D3</accession>
<organism evidence="2 3">
    <name type="scientific">Bos mutus</name>
    <name type="common">wild yak</name>
    <dbReference type="NCBI Taxonomy" id="72004"/>
    <lineage>
        <taxon>Eukaryota</taxon>
        <taxon>Metazoa</taxon>
        <taxon>Chordata</taxon>
        <taxon>Craniata</taxon>
        <taxon>Vertebrata</taxon>
        <taxon>Euteleostomi</taxon>
        <taxon>Mammalia</taxon>
        <taxon>Eutheria</taxon>
        <taxon>Laurasiatheria</taxon>
        <taxon>Artiodactyla</taxon>
        <taxon>Ruminantia</taxon>
        <taxon>Pecora</taxon>
        <taxon>Bovidae</taxon>
        <taxon>Bovinae</taxon>
        <taxon>Bos</taxon>
    </lineage>
</organism>
<sequence length="323" mass="33861">MKGALHGLAGRRQPQRVRFQGAAWAPRGVSPWKESSPETDACACREPAMWGAGRAPLAPSAVVGPACPYCYLWGAQHVTDPACWPDWRAPWLEFPDPCSSTRVPFASHPWMGYPPPAASGPSIWAWGICSFDPLVGSQPSVPCFSRVFPYPVEPPPPFSSVLPAPATGAPGPCPDGVCGEPALGPLDPQGASLPCGAPTPILLVPSSSRWGHPRARCPAGAAASAQLSPPDCSGETVQSCFPCDDDTRNPSLRRGVQVQHLGPQTTLQPRTLPSAPFPLCAPSAGTPQPPPPLPTLPGPLPPLLALICAWRPCPPVLRGRGVQ</sequence>
<feature type="region of interest" description="Disordered" evidence="1">
    <location>
        <begin position="260"/>
        <end position="294"/>
    </location>
</feature>